<dbReference type="Proteomes" id="UP000232188">
    <property type="component" value="Unassembled WGS sequence"/>
</dbReference>
<protein>
    <submittedName>
        <fullName evidence="1">Transferase</fullName>
    </submittedName>
</protein>
<accession>A0A2M9YPS7</accession>
<sequence>MKTIRLESSGSDDVALFLSEGKNGVKLSKTEIYEFSSELSDLYIHLIDTFADELSLKNRNLITKESLKILLRNAVVPLCHCFWERALRTQKALRFNSNLVVTEDETFPNFIFQITEELNEKISESKFNEYLLSVLAPIWKLNQAKTNGVSNQEKKNQSVMTVKNEIFFIGKNKRVINKVIGILERIFKRLFQFEKFSVLTFANAEAALRYKGFYLTHFDRVEDAWDFEPLDKLSETRNQLFNSGKVKSERFESFLFRIGFSSDEVTTSWGQFCFFLRECFPIQLLEGMEINFKKAKSKIEGGYKKYLISSGDGDARSTFVIAAAKSIGHKIIKAQHGGHYGYLRDISPVIESELPSADIFLTWGWTKMHEGKQLEHIKTIPLPSPWLSERKKYWKDVKAGRTGEYDVLWMPQMMKRFTGAPQGGSSIRKDVIHEFSKYMIDFIQKTTENKIKVYAKPYNPLTVALLNHTYSRLKEIGGEYYTCSETFDKGLTKNLIERCKIVLWDQPGTGFLECLSSEIPTMILWDRLYCEEESWTEDSFKKLEEVGVIHRTSESLVNEIVEFKRNTSAWSENSRRKKACSEFSAQFALTSKRWAKEWKKFLKTLN</sequence>
<dbReference type="GO" id="GO:0016740">
    <property type="term" value="F:transferase activity"/>
    <property type="evidence" value="ECO:0007669"/>
    <property type="project" value="UniProtKB-KW"/>
</dbReference>
<comment type="caution">
    <text evidence="1">The sequence shown here is derived from an EMBL/GenBank/DDBJ whole genome shotgun (WGS) entry which is preliminary data.</text>
</comment>
<gene>
    <name evidence="1" type="ORF">CH380_09335</name>
</gene>
<proteinExistence type="predicted"/>
<dbReference type="AlphaFoldDB" id="A0A2M9YPS7"/>
<dbReference type="EMBL" id="NPDV01000007">
    <property type="protein sequence ID" value="PJZ53546.1"/>
    <property type="molecule type" value="Genomic_DNA"/>
</dbReference>
<keyword evidence="1" id="KW-0808">Transferase</keyword>
<organism evidence="1 2">
    <name type="scientific">Leptospira adleri</name>
    <dbReference type="NCBI Taxonomy" id="2023186"/>
    <lineage>
        <taxon>Bacteria</taxon>
        <taxon>Pseudomonadati</taxon>
        <taxon>Spirochaetota</taxon>
        <taxon>Spirochaetia</taxon>
        <taxon>Leptospirales</taxon>
        <taxon>Leptospiraceae</taxon>
        <taxon>Leptospira</taxon>
    </lineage>
</organism>
<evidence type="ECO:0000313" key="1">
    <source>
        <dbReference type="EMBL" id="PJZ53546.1"/>
    </source>
</evidence>
<evidence type="ECO:0000313" key="2">
    <source>
        <dbReference type="Proteomes" id="UP000232188"/>
    </source>
</evidence>
<reference evidence="1 2" key="1">
    <citation type="submission" date="2017-07" db="EMBL/GenBank/DDBJ databases">
        <title>Leptospira spp. isolated from tropical soils.</title>
        <authorList>
            <person name="Thibeaux R."/>
            <person name="Iraola G."/>
            <person name="Ferres I."/>
            <person name="Bierque E."/>
            <person name="Girault D."/>
            <person name="Soupe-Gilbert M.-E."/>
            <person name="Picardeau M."/>
            <person name="Goarant C."/>
        </authorList>
    </citation>
    <scope>NUCLEOTIDE SEQUENCE [LARGE SCALE GENOMIC DNA]</scope>
    <source>
        <strain evidence="1 2">FH2-B-C1</strain>
    </source>
</reference>
<name>A0A2M9YPS7_9LEPT</name>